<evidence type="ECO:0008006" key="3">
    <source>
        <dbReference type="Google" id="ProtNLM"/>
    </source>
</evidence>
<accession>F5RKV6</accession>
<proteinExistence type="predicted"/>
<dbReference type="EMBL" id="AFHQ01000026">
    <property type="protein sequence ID" value="EGK60859.1"/>
    <property type="molecule type" value="Genomic_DNA"/>
</dbReference>
<dbReference type="eggNOG" id="COG3465">
    <property type="taxonomic scope" value="Bacteria"/>
</dbReference>
<dbReference type="Proteomes" id="UP000004067">
    <property type="component" value="Unassembled WGS sequence"/>
</dbReference>
<dbReference type="RefSeq" id="WP_006305743.1">
    <property type="nucleotide sequence ID" value="NZ_GL892076.1"/>
</dbReference>
<dbReference type="OrthoDB" id="5507947at2"/>
<evidence type="ECO:0000313" key="1">
    <source>
        <dbReference type="EMBL" id="EGK60859.1"/>
    </source>
</evidence>
<sequence>MKLIEKYAFLIGDICKDQQTGKKKLQKLMYLIERKGVQLDLRYSIHFFGPYSARLDHAIHILENEEWLDIDTSRQTHRIIMKESASTQLEEGSALAEAESALVDEVRAAFYDKSPMELEALTTIDYVATTLLHGNATRADVIKQVKIIKGKKFSSQELEKEYDVLIEQGYLSA</sequence>
<keyword evidence="2" id="KW-1185">Reference proteome</keyword>
<protein>
    <recommendedName>
        <fullName evidence="3">Antitoxin SocA-like Panacea domain-containing protein</fullName>
    </recommendedName>
</protein>
<dbReference type="HOGENOM" id="CLU_122294_1_0_9"/>
<name>F5RKV6_9FIRM</name>
<dbReference type="AlphaFoldDB" id="F5RKV6"/>
<organism evidence="1 2">
    <name type="scientific">Centipeda periodontii DSM 2778</name>
    <dbReference type="NCBI Taxonomy" id="888060"/>
    <lineage>
        <taxon>Bacteria</taxon>
        <taxon>Bacillati</taxon>
        <taxon>Bacillota</taxon>
        <taxon>Negativicutes</taxon>
        <taxon>Selenomonadales</taxon>
        <taxon>Selenomonadaceae</taxon>
        <taxon>Centipeda</taxon>
    </lineage>
</organism>
<comment type="caution">
    <text evidence="1">The sequence shown here is derived from an EMBL/GenBank/DDBJ whole genome shotgun (WGS) entry which is preliminary data.</text>
</comment>
<gene>
    <name evidence="1" type="ORF">HMPREF9081_0861</name>
</gene>
<evidence type="ECO:0000313" key="2">
    <source>
        <dbReference type="Proteomes" id="UP000004067"/>
    </source>
</evidence>
<dbReference type="STRING" id="888060.HMPREF9081_0861"/>
<reference evidence="1 2" key="1">
    <citation type="submission" date="2011-04" db="EMBL/GenBank/DDBJ databases">
        <authorList>
            <person name="Muzny D."/>
            <person name="Qin X."/>
            <person name="Deng J."/>
            <person name="Jiang H."/>
            <person name="Liu Y."/>
            <person name="Qu J."/>
            <person name="Song X.-Z."/>
            <person name="Zhang L."/>
            <person name="Thornton R."/>
            <person name="Coyle M."/>
            <person name="Francisco L."/>
            <person name="Jackson L."/>
            <person name="Javaid M."/>
            <person name="Korchina V."/>
            <person name="Kovar C."/>
            <person name="Mata R."/>
            <person name="Mathew T."/>
            <person name="Ngo R."/>
            <person name="Nguyen L."/>
            <person name="Nguyen N."/>
            <person name="Okwuonu G."/>
            <person name="Ongeri F."/>
            <person name="Pham C."/>
            <person name="Simmons D."/>
            <person name="Wilczek-Boney K."/>
            <person name="Hale W."/>
            <person name="Jakkamsetti A."/>
            <person name="Pham P."/>
            <person name="Ruth R."/>
            <person name="San Lucas F."/>
            <person name="Warren J."/>
            <person name="Zhang J."/>
            <person name="Zhao Z."/>
            <person name="Zhou C."/>
            <person name="Zhu D."/>
            <person name="Lee S."/>
            <person name="Bess C."/>
            <person name="Blankenburg K."/>
            <person name="Forbes L."/>
            <person name="Fu Q."/>
            <person name="Gubbala S."/>
            <person name="Hirani K."/>
            <person name="Jayaseelan J.C."/>
            <person name="Lara F."/>
            <person name="Munidasa M."/>
            <person name="Palculict T."/>
            <person name="Patil S."/>
            <person name="Pu L.-L."/>
            <person name="Saada N."/>
            <person name="Tang L."/>
            <person name="Weissenberger G."/>
            <person name="Zhu Y."/>
            <person name="Hemphill L."/>
            <person name="Shang Y."/>
            <person name="Youmans B."/>
            <person name="Ayvaz T."/>
            <person name="Ross M."/>
            <person name="Santibanez J."/>
            <person name="Aqrawi P."/>
            <person name="Gross S."/>
            <person name="Joshi V."/>
            <person name="Fowler G."/>
            <person name="Nazareth L."/>
            <person name="Reid J."/>
            <person name="Worley K."/>
            <person name="Petrosino J."/>
            <person name="Highlander S."/>
            <person name="Gibbs R."/>
        </authorList>
    </citation>
    <scope>NUCLEOTIDE SEQUENCE [LARGE SCALE GENOMIC DNA]</scope>
    <source>
        <strain evidence="1 2">DSM 2778</strain>
    </source>
</reference>